<feature type="compositionally biased region" description="Gly residues" evidence="1">
    <location>
        <begin position="114"/>
        <end position="124"/>
    </location>
</feature>
<dbReference type="EMBL" id="CP136895">
    <property type="protein sequence ID" value="WOL10474.1"/>
    <property type="molecule type" value="Genomic_DNA"/>
</dbReference>
<reference evidence="2 3" key="1">
    <citation type="submission" date="2023-10" db="EMBL/GenBank/DDBJ databases">
        <title>Chromosome-scale genome assembly provides insights into flower coloration mechanisms of Canna indica.</title>
        <authorList>
            <person name="Li C."/>
        </authorList>
    </citation>
    <scope>NUCLEOTIDE SEQUENCE [LARGE SCALE GENOMIC DNA]</scope>
    <source>
        <tissue evidence="2">Flower</tissue>
    </source>
</reference>
<name>A0AAQ3KLS3_9LILI</name>
<accession>A0AAQ3KLS3</accession>
<proteinExistence type="predicted"/>
<feature type="compositionally biased region" description="Low complexity" evidence="1">
    <location>
        <begin position="90"/>
        <end position="102"/>
    </location>
</feature>
<dbReference type="AlphaFoldDB" id="A0AAQ3KLS3"/>
<keyword evidence="3" id="KW-1185">Reference proteome</keyword>
<organism evidence="2 3">
    <name type="scientific">Canna indica</name>
    <name type="common">Indian-shot</name>
    <dbReference type="NCBI Taxonomy" id="4628"/>
    <lineage>
        <taxon>Eukaryota</taxon>
        <taxon>Viridiplantae</taxon>
        <taxon>Streptophyta</taxon>
        <taxon>Embryophyta</taxon>
        <taxon>Tracheophyta</taxon>
        <taxon>Spermatophyta</taxon>
        <taxon>Magnoliopsida</taxon>
        <taxon>Liliopsida</taxon>
        <taxon>Zingiberales</taxon>
        <taxon>Cannaceae</taxon>
        <taxon>Canna</taxon>
    </lineage>
</organism>
<feature type="compositionally biased region" description="Polar residues" evidence="1">
    <location>
        <begin position="1"/>
        <end position="10"/>
    </location>
</feature>
<feature type="compositionally biased region" description="Low complexity" evidence="1">
    <location>
        <begin position="168"/>
        <end position="189"/>
    </location>
</feature>
<evidence type="ECO:0000313" key="3">
    <source>
        <dbReference type="Proteomes" id="UP001327560"/>
    </source>
</evidence>
<protein>
    <submittedName>
        <fullName evidence="2">Uncharacterized protein</fullName>
    </submittedName>
</protein>
<gene>
    <name evidence="2" type="ORF">Cni_G19231</name>
</gene>
<sequence length="237" mass="24688">MPSATPSPLTLHSRLPPSASTSPNSSMPSATSILFASPTATSSRRISSFSRPTTSPSSTSTSPATFPPPQPRPPPPRPPPVPFLRQSRSAAPAAPAPRGRGPVILIRGDEGVSVAGGGERGGARLGRRLVGPQSARLRDVLRPDAIQGAKPRTRRHSATCSHGRRSSRGTAARSLTSSRASSPRIAPAAWVPQRVDDPITVPQAQEPPNTVPLDQEPPQATLVTQAPQAIPAIQASR</sequence>
<evidence type="ECO:0000256" key="1">
    <source>
        <dbReference type="SAM" id="MobiDB-lite"/>
    </source>
</evidence>
<evidence type="ECO:0000313" key="2">
    <source>
        <dbReference type="EMBL" id="WOL10474.1"/>
    </source>
</evidence>
<feature type="compositionally biased region" description="Pro residues" evidence="1">
    <location>
        <begin position="65"/>
        <end position="82"/>
    </location>
</feature>
<dbReference type="Proteomes" id="UP001327560">
    <property type="component" value="Chromosome 6"/>
</dbReference>
<feature type="compositionally biased region" description="Low complexity" evidence="1">
    <location>
        <begin position="16"/>
        <end position="32"/>
    </location>
</feature>
<feature type="region of interest" description="Disordered" evidence="1">
    <location>
        <begin position="1"/>
        <end position="220"/>
    </location>
</feature>
<feature type="compositionally biased region" description="Low complexity" evidence="1">
    <location>
        <begin position="39"/>
        <end position="64"/>
    </location>
</feature>
<feature type="compositionally biased region" description="Basic residues" evidence="1">
    <location>
        <begin position="151"/>
        <end position="167"/>
    </location>
</feature>